<dbReference type="EMBL" id="PGCI01000486">
    <property type="protein sequence ID" value="PLW26072.1"/>
    <property type="molecule type" value="Genomic_DNA"/>
</dbReference>
<reference evidence="1 2" key="1">
    <citation type="submission" date="2017-11" db="EMBL/GenBank/DDBJ databases">
        <title>De novo assembly and phasing of dikaryotic genomes from two isolates of Puccinia coronata f. sp. avenae, the causal agent of oat crown rust.</title>
        <authorList>
            <person name="Miller M.E."/>
            <person name="Zhang Y."/>
            <person name="Omidvar V."/>
            <person name="Sperschneider J."/>
            <person name="Schwessinger B."/>
            <person name="Raley C."/>
            <person name="Palmer J.M."/>
            <person name="Garnica D."/>
            <person name="Upadhyaya N."/>
            <person name="Rathjen J."/>
            <person name="Taylor J.M."/>
            <person name="Park R.F."/>
            <person name="Dodds P.N."/>
            <person name="Hirsch C.D."/>
            <person name="Kianian S.F."/>
            <person name="Figueroa M."/>
        </authorList>
    </citation>
    <scope>NUCLEOTIDE SEQUENCE [LARGE SCALE GENOMIC DNA]</scope>
    <source>
        <strain evidence="1">12SD80</strain>
    </source>
</reference>
<name>A0A2N5TKN3_9BASI</name>
<evidence type="ECO:0000313" key="2">
    <source>
        <dbReference type="Proteomes" id="UP000235392"/>
    </source>
</evidence>
<sequence length="102" mass="11271">MTGGSPSLMTRAGELTELGIELSELTKLVIELSELTKLVIELADLTKLGSKLLQLTKLNDQHILVFQLGADAQFVQNFRKVPAPTTGTWVPFAIYKTQLSHY</sequence>
<dbReference type="Proteomes" id="UP000235392">
    <property type="component" value="Unassembled WGS sequence"/>
</dbReference>
<gene>
    <name evidence="1" type="ORF">PCASD_25912</name>
</gene>
<evidence type="ECO:0000313" key="1">
    <source>
        <dbReference type="EMBL" id="PLW26072.1"/>
    </source>
</evidence>
<accession>A0A2N5TKN3</accession>
<proteinExistence type="predicted"/>
<organism evidence="1 2">
    <name type="scientific">Puccinia coronata f. sp. avenae</name>
    <dbReference type="NCBI Taxonomy" id="200324"/>
    <lineage>
        <taxon>Eukaryota</taxon>
        <taxon>Fungi</taxon>
        <taxon>Dikarya</taxon>
        <taxon>Basidiomycota</taxon>
        <taxon>Pucciniomycotina</taxon>
        <taxon>Pucciniomycetes</taxon>
        <taxon>Pucciniales</taxon>
        <taxon>Pucciniaceae</taxon>
        <taxon>Puccinia</taxon>
    </lineage>
</organism>
<dbReference type="AlphaFoldDB" id="A0A2N5TKN3"/>
<protein>
    <submittedName>
        <fullName evidence="1">Uncharacterized protein</fullName>
    </submittedName>
</protein>
<comment type="caution">
    <text evidence="1">The sequence shown here is derived from an EMBL/GenBank/DDBJ whole genome shotgun (WGS) entry which is preliminary data.</text>
</comment>